<sequence>MQRVLVIDADGALPPYEQVRNQMAERIDTGELAPGERLPTVRGLATELGLAANTVARAYRELEQAGIVATRGRKGTFVVDTADQPWRRAAEAAAEAYAARLRELGVPTGVGIELATRAIEEPPG</sequence>
<dbReference type="GO" id="GO:0003700">
    <property type="term" value="F:DNA-binding transcription factor activity"/>
    <property type="evidence" value="ECO:0007669"/>
    <property type="project" value="InterPro"/>
</dbReference>
<evidence type="ECO:0000256" key="3">
    <source>
        <dbReference type="ARBA" id="ARBA00023163"/>
    </source>
</evidence>
<dbReference type="InterPro" id="IPR036388">
    <property type="entry name" value="WH-like_DNA-bd_sf"/>
</dbReference>
<dbReference type="PROSITE" id="PS50949">
    <property type="entry name" value="HTH_GNTR"/>
    <property type="match status" value="1"/>
</dbReference>
<dbReference type="Pfam" id="PF00392">
    <property type="entry name" value="GntR"/>
    <property type="match status" value="1"/>
</dbReference>
<gene>
    <name evidence="5" type="ORF">DVS28_a0304</name>
</gene>
<evidence type="ECO:0000313" key="6">
    <source>
        <dbReference type="Proteomes" id="UP000264006"/>
    </source>
</evidence>
<dbReference type="OrthoDB" id="4307011at2"/>
<evidence type="ECO:0000259" key="4">
    <source>
        <dbReference type="PROSITE" id="PS50949"/>
    </source>
</evidence>
<dbReference type="Proteomes" id="UP000264006">
    <property type="component" value="Chromosome"/>
</dbReference>
<keyword evidence="6" id="KW-1185">Reference proteome</keyword>
<evidence type="ECO:0000256" key="1">
    <source>
        <dbReference type="ARBA" id="ARBA00023015"/>
    </source>
</evidence>
<dbReference type="EMBL" id="CP031165">
    <property type="protein sequence ID" value="AXV05011.1"/>
    <property type="molecule type" value="Genomic_DNA"/>
</dbReference>
<dbReference type="Gene3D" id="1.10.10.10">
    <property type="entry name" value="Winged helix-like DNA-binding domain superfamily/Winged helix DNA-binding domain"/>
    <property type="match status" value="1"/>
</dbReference>
<dbReference type="SMART" id="SM00345">
    <property type="entry name" value="HTH_GNTR"/>
    <property type="match status" value="1"/>
</dbReference>
<dbReference type="AlphaFoldDB" id="A0A346XS14"/>
<accession>A0A346XS14</accession>
<dbReference type="PANTHER" id="PTHR38445">
    <property type="entry name" value="HTH-TYPE TRANSCRIPTIONAL REPRESSOR YTRA"/>
    <property type="match status" value="1"/>
</dbReference>
<evidence type="ECO:0000256" key="2">
    <source>
        <dbReference type="ARBA" id="ARBA00023125"/>
    </source>
</evidence>
<dbReference type="SUPFAM" id="SSF46785">
    <property type="entry name" value="Winged helix' DNA-binding domain"/>
    <property type="match status" value="1"/>
</dbReference>
<organism evidence="5 6">
    <name type="scientific">Euzebya pacifica</name>
    <dbReference type="NCBI Taxonomy" id="1608957"/>
    <lineage>
        <taxon>Bacteria</taxon>
        <taxon>Bacillati</taxon>
        <taxon>Actinomycetota</taxon>
        <taxon>Nitriliruptoria</taxon>
        <taxon>Euzebyales</taxon>
    </lineage>
</organism>
<dbReference type="GO" id="GO:0003677">
    <property type="term" value="F:DNA binding"/>
    <property type="evidence" value="ECO:0007669"/>
    <property type="project" value="UniProtKB-KW"/>
</dbReference>
<dbReference type="InterPro" id="IPR000524">
    <property type="entry name" value="Tscrpt_reg_HTH_GntR"/>
</dbReference>
<proteinExistence type="predicted"/>
<dbReference type="PANTHER" id="PTHR38445:SF9">
    <property type="entry name" value="HTH-TYPE TRANSCRIPTIONAL REPRESSOR YTRA"/>
    <property type="match status" value="1"/>
</dbReference>
<evidence type="ECO:0000313" key="5">
    <source>
        <dbReference type="EMBL" id="AXV05011.1"/>
    </source>
</evidence>
<keyword evidence="1" id="KW-0805">Transcription regulation</keyword>
<dbReference type="CDD" id="cd07377">
    <property type="entry name" value="WHTH_GntR"/>
    <property type="match status" value="1"/>
</dbReference>
<keyword evidence="2" id="KW-0238">DNA-binding</keyword>
<protein>
    <submittedName>
        <fullName evidence="5">Transcriptional regulator, GntR family</fullName>
    </submittedName>
</protein>
<reference evidence="5 6" key="1">
    <citation type="submission" date="2018-09" db="EMBL/GenBank/DDBJ databases">
        <title>Complete genome sequence of Euzebya sp. DY32-46 isolated from seawater of Pacific Ocean.</title>
        <authorList>
            <person name="Xu L."/>
            <person name="Wu Y.-H."/>
            <person name="Xu X.-W."/>
        </authorList>
    </citation>
    <scope>NUCLEOTIDE SEQUENCE [LARGE SCALE GENOMIC DNA]</scope>
    <source>
        <strain evidence="5 6">DY32-46</strain>
    </source>
</reference>
<dbReference type="KEGG" id="euz:DVS28_a0304"/>
<name>A0A346XS14_9ACTN</name>
<dbReference type="InterPro" id="IPR036390">
    <property type="entry name" value="WH_DNA-bd_sf"/>
</dbReference>
<keyword evidence="3" id="KW-0804">Transcription</keyword>
<feature type="domain" description="HTH gntR-type" evidence="4">
    <location>
        <begin position="13"/>
        <end position="81"/>
    </location>
</feature>